<keyword evidence="2" id="KW-1185">Reference proteome</keyword>
<gene>
    <name evidence="1" type="ORF">Patl1_10485</name>
</gene>
<evidence type="ECO:0000313" key="1">
    <source>
        <dbReference type="EMBL" id="KAJ0082077.1"/>
    </source>
</evidence>
<evidence type="ECO:0000313" key="2">
    <source>
        <dbReference type="Proteomes" id="UP001164250"/>
    </source>
</evidence>
<proteinExistence type="predicted"/>
<name>A0ACC1A5J6_9ROSI</name>
<comment type="caution">
    <text evidence="1">The sequence shown here is derived from an EMBL/GenBank/DDBJ whole genome shotgun (WGS) entry which is preliminary data.</text>
</comment>
<protein>
    <submittedName>
        <fullName evidence="1">Uncharacterized protein</fullName>
    </submittedName>
</protein>
<dbReference type="EMBL" id="CM047908">
    <property type="protein sequence ID" value="KAJ0082077.1"/>
    <property type="molecule type" value="Genomic_DNA"/>
</dbReference>
<organism evidence="1 2">
    <name type="scientific">Pistacia atlantica</name>
    <dbReference type="NCBI Taxonomy" id="434234"/>
    <lineage>
        <taxon>Eukaryota</taxon>
        <taxon>Viridiplantae</taxon>
        <taxon>Streptophyta</taxon>
        <taxon>Embryophyta</taxon>
        <taxon>Tracheophyta</taxon>
        <taxon>Spermatophyta</taxon>
        <taxon>Magnoliopsida</taxon>
        <taxon>eudicotyledons</taxon>
        <taxon>Gunneridae</taxon>
        <taxon>Pentapetalae</taxon>
        <taxon>rosids</taxon>
        <taxon>malvids</taxon>
        <taxon>Sapindales</taxon>
        <taxon>Anacardiaceae</taxon>
        <taxon>Pistacia</taxon>
    </lineage>
</organism>
<reference evidence="2" key="1">
    <citation type="journal article" date="2023" name="G3 (Bethesda)">
        <title>Genome assembly and association tests identify interacting loci associated with vigor, precocity, and sex in interspecific pistachio rootstocks.</title>
        <authorList>
            <person name="Palmer W."/>
            <person name="Jacygrad E."/>
            <person name="Sagayaradj S."/>
            <person name="Cavanaugh K."/>
            <person name="Han R."/>
            <person name="Bertier L."/>
            <person name="Beede B."/>
            <person name="Kafkas S."/>
            <person name="Golino D."/>
            <person name="Preece J."/>
            <person name="Michelmore R."/>
        </authorList>
    </citation>
    <scope>NUCLEOTIDE SEQUENCE [LARGE SCALE GENOMIC DNA]</scope>
</reference>
<accession>A0ACC1A5J6</accession>
<dbReference type="Proteomes" id="UP001164250">
    <property type="component" value="Chromosome 12"/>
</dbReference>
<sequence length="132" mass="14756">MDVASALKYLHFGYSNPLIHRDLRPGNVLLNESLVAHLSDFGIAKLLREEQSIKQTETLATIGYMAPATLSTKYGRERKVSTSGDVYSYGVMLMETFAGKKPTDEIFYGEMNLKHWVTEALHGSITEVLDTN</sequence>